<evidence type="ECO:0000256" key="10">
    <source>
        <dbReference type="RuleBase" id="RU362068"/>
    </source>
</evidence>
<evidence type="ECO:0000256" key="2">
    <source>
        <dbReference type="ARBA" id="ARBA00007870"/>
    </source>
</evidence>
<dbReference type="InterPro" id="IPR008927">
    <property type="entry name" value="6-PGluconate_DH-like_C_sf"/>
</dbReference>
<organism evidence="13 14">
    <name type="scientific">Riesia pediculicola (strain USDA)</name>
    <dbReference type="NCBI Taxonomy" id="515618"/>
    <lineage>
        <taxon>Bacteria</taxon>
        <taxon>Pseudomonadati</taxon>
        <taxon>Pseudomonadota</taxon>
        <taxon>Gammaproteobacteria</taxon>
        <taxon>Enterobacterales</taxon>
        <taxon>Enterobacteriaceae</taxon>
        <taxon>Candidatus Riesia</taxon>
    </lineage>
</organism>
<evidence type="ECO:0000256" key="7">
    <source>
        <dbReference type="ARBA" id="ARBA00023002"/>
    </source>
</evidence>
<dbReference type="EMBL" id="CP001086">
    <property type="protein sequence ID" value="ADD79955.1"/>
    <property type="molecule type" value="Genomic_DNA"/>
</dbReference>
<keyword evidence="5 10" id="KW-0566">Pantothenate biosynthesis</keyword>
<dbReference type="KEGG" id="rip:RIEPE_A0009"/>
<dbReference type="InterPro" id="IPR050838">
    <property type="entry name" value="Ketopantoate_reductase"/>
</dbReference>
<comment type="pathway">
    <text evidence="1 10">Cofactor biosynthesis; (R)-pantothenate biosynthesis; (R)-pantoate from 3-methyl-2-oxobutanoate: step 2/2.</text>
</comment>
<dbReference type="GO" id="GO:0015940">
    <property type="term" value="P:pantothenate biosynthetic process"/>
    <property type="evidence" value="ECO:0007669"/>
    <property type="project" value="UniProtKB-UniPathway"/>
</dbReference>
<dbReference type="eggNOG" id="COG1893">
    <property type="taxonomic scope" value="Bacteria"/>
</dbReference>
<dbReference type="PANTHER" id="PTHR43765">
    <property type="entry name" value="2-DEHYDROPANTOATE 2-REDUCTASE-RELATED"/>
    <property type="match status" value="1"/>
</dbReference>
<dbReference type="Gene3D" id="3.40.50.720">
    <property type="entry name" value="NAD(P)-binding Rossmann-like Domain"/>
    <property type="match status" value="1"/>
</dbReference>
<dbReference type="InterPro" id="IPR013752">
    <property type="entry name" value="KPA_reductase"/>
</dbReference>
<comment type="catalytic activity">
    <reaction evidence="9 10">
        <text>(R)-pantoate + NADP(+) = 2-dehydropantoate + NADPH + H(+)</text>
        <dbReference type="Rhea" id="RHEA:16233"/>
        <dbReference type="ChEBI" id="CHEBI:11561"/>
        <dbReference type="ChEBI" id="CHEBI:15378"/>
        <dbReference type="ChEBI" id="CHEBI:15980"/>
        <dbReference type="ChEBI" id="CHEBI:57783"/>
        <dbReference type="ChEBI" id="CHEBI:58349"/>
        <dbReference type="EC" id="1.1.1.169"/>
    </reaction>
</comment>
<dbReference type="OrthoDB" id="6530772at2"/>
<accession>D4G927</accession>
<evidence type="ECO:0000256" key="5">
    <source>
        <dbReference type="ARBA" id="ARBA00022655"/>
    </source>
</evidence>
<evidence type="ECO:0000256" key="6">
    <source>
        <dbReference type="ARBA" id="ARBA00022857"/>
    </source>
</evidence>
<dbReference type="PANTHER" id="PTHR43765:SF2">
    <property type="entry name" value="2-DEHYDROPANTOATE 2-REDUCTASE"/>
    <property type="match status" value="1"/>
</dbReference>
<dbReference type="GO" id="GO:0005737">
    <property type="term" value="C:cytoplasm"/>
    <property type="evidence" value="ECO:0007669"/>
    <property type="project" value="TreeGrafter"/>
</dbReference>
<dbReference type="Pfam" id="PF08546">
    <property type="entry name" value="ApbA_C"/>
    <property type="match status" value="1"/>
</dbReference>
<dbReference type="GO" id="GO:0050661">
    <property type="term" value="F:NADP binding"/>
    <property type="evidence" value="ECO:0007669"/>
    <property type="project" value="TreeGrafter"/>
</dbReference>
<proteinExistence type="inferred from homology"/>
<name>D4G927_RIEPU</name>
<dbReference type="SUPFAM" id="SSF51735">
    <property type="entry name" value="NAD(P)-binding Rossmann-fold domains"/>
    <property type="match status" value="1"/>
</dbReference>
<dbReference type="Gene3D" id="1.10.1040.10">
    <property type="entry name" value="N-(1-d-carboxylethyl)-l-norvaline Dehydrogenase, domain 2"/>
    <property type="match status" value="1"/>
</dbReference>
<dbReference type="RefSeq" id="WP_013034926.1">
    <property type="nucleotide sequence ID" value="NC_013962.1"/>
</dbReference>
<evidence type="ECO:0000256" key="1">
    <source>
        <dbReference type="ARBA" id="ARBA00004994"/>
    </source>
</evidence>
<evidence type="ECO:0000313" key="13">
    <source>
        <dbReference type="EMBL" id="ADD79955.1"/>
    </source>
</evidence>
<evidence type="ECO:0000259" key="11">
    <source>
        <dbReference type="Pfam" id="PF02558"/>
    </source>
</evidence>
<dbReference type="AlphaFoldDB" id="D4G927"/>
<evidence type="ECO:0000256" key="3">
    <source>
        <dbReference type="ARBA" id="ARBA00013014"/>
    </source>
</evidence>
<geneLocation type="plasmid" evidence="13 14">
    <name>pPAN</name>
</geneLocation>
<evidence type="ECO:0000256" key="9">
    <source>
        <dbReference type="ARBA" id="ARBA00048793"/>
    </source>
</evidence>
<dbReference type="InterPro" id="IPR036291">
    <property type="entry name" value="NAD(P)-bd_dom_sf"/>
</dbReference>
<dbReference type="GO" id="GO:0008677">
    <property type="term" value="F:2-dehydropantoate 2-reductase activity"/>
    <property type="evidence" value="ECO:0007669"/>
    <property type="project" value="UniProtKB-EC"/>
</dbReference>
<evidence type="ECO:0000256" key="4">
    <source>
        <dbReference type="ARBA" id="ARBA00019465"/>
    </source>
</evidence>
<comment type="similarity">
    <text evidence="2 10">Belongs to the ketopantoate reductase family.</text>
</comment>
<keyword evidence="14" id="KW-1185">Reference proteome</keyword>
<feature type="domain" description="Ketopantoate reductase C-terminal" evidence="12">
    <location>
        <begin position="183"/>
        <end position="301"/>
    </location>
</feature>
<protein>
    <recommendedName>
        <fullName evidence="4 10">2-dehydropantoate 2-reductase</fullName>
        <ecNumber evidence="3 10">1.1.1.169</ecNumber>
    </recommendedName>
    <alternativeName>
        <fullName evidence="8 10">Ketopantoate reductase</fullName>
    </alternativeName>
</protein>
<dbReference type="EC" id="1.1.1.169" evidence="3 10"/>
<keyword evidence="6 10" id="KW-0521">NADP</keyword>
<sequence>MKDLRNDPIKITVLGCGCIGKLWLSSLASTKHFVQGWTKEKIHKTLKFKIKSIDGRKHHISVPINNRRKLRESHLLIVTLKAWQVSKEISKVICDLNDHCILLLIHNGMGVLEELPKKIKQPIIEGNTTHASHYQNDYVKHVAWGETCIGPANRKAKKFPMIASTLNQIFPKVIWCKNIRFFNWKKLAINCSINPLSSIYRCQNGKLLKLATHQINRICQEVSSIMKREGFSEIDARSLFRSTIDVIDSTSKNFSSMYQDLLNRKKSEIDYINGYVIKRAKHFQIKVPENELLFSQIKKLEKKSEQSSR</sequence>
<evidence type="ECO:0000259" key="12">
    <source>
        <dbReference type="Pfam" id="PF08546"/>
    </source>
</evidence>
<dbReference type="NCBIfam" id="TIGR00745">
    <property type="entry name" value="apbA_panE"/>
    <property type="match status" value="1"/>
</dbReference>
<evidence type="ECO:0000313" key="14">
    <source>
        <dbReference type="Proteomes" id="UP000001700"/>
    </source>
</evidence>
<evidence type="ECO:0000256" key="8">
    <source>
        <dbReference type="ARBA" id="ARBA00032024"/>
    </source>
</evidence>
<dbReference type="UniPathway" id="UPA00028">
    <property type="reaction ID" value="UER00004"/>
</dbReference>
<dbReference type="Pfam" id="PF02558">
    <property type="entry name" value="ApbA"/>
    <property type="match status" value="1"/>
</dbReference>
<dbReference type="InterPro" id="IPR013328">
    <property type="entry name" value="6PGD_dom2"/>
</dbReference>
<dbReference type="HOGENOM" id="CLU_031468_0_1_6"/>
<dbReference type="Proteomes" id="UP000001700">
    <property type="component" value="Plasmid pPAN"/>
</dbReference>
<dbReference type="SUPFAM" id="SSF48179">
    <property type="entry name" value="6-phosphogluconate dehydrogenase C-terminal domain-like"/>
    <property type="match status" value="1"/>
</dbReference>
<reference evidence="13" key="1">
    <citation type="submission" date="2008-05" db="EMBL/GenBank/DDBJ databases">
        <title>Genome sequence of Riesia pediculicola USDA.</title>
        <authorList>
            <person name="Kirkness E.F."/>
        </authorList>
    </citation>
    <scope>NUCLEOTIDE SEQUENCE [LARGE SCALE GENOMIC DNA]</scope>
    <source>
        <strain evidence="13">USDA</strain>
        <plasmid evidence="13">pPAN</plasmid>
    </source>
</reference>
<feature type="domain" description="Ketopantoate reductase N-terminal" evidence="11">
    <location>
        <begin position="11"/>
        <end position="153"/>
    </location>
</feature>
<keyword evidence="7 10" id="KW-0560">Oxidoreductase</keyword>
<dbReference type="InterPro" id="IPR013332">
    <property type="entry name" value="KPR_N"/>
</dbReference>
<gene>
    <name evidence="13" type="primary">panE</name>
    <name evidence="13" type="ordered locus">RIEPE_A0009</name>
</gene>
<comment type="function">
    <text evidence="10">Catalyzes the NADPH-dependent reduction of ketopantoate into pantoic acid.</text>
</comment>
<dbReference type="InterPro" id="IPR003710">
    <property type="entry name" value="ApbA"/>
</dbReference>
<keyword evidence="13" id="KW-0614">Plasmid</keyword>